<accession>A0A336N1N9</accession>
<gene>
    <name evidence="2" type="ORF">NCTC5908_00216</name>
</gene>
<dbReference type="GeneID" id="49636323"/>
<evidence type="ECO:0000313" key="2">
    <source>
        <dbReference type="EMBL" id="SSY93143.1"/>
    </source>
</evidence>
<dbReference type="InterPro" id="IPR019613">
    <property type="entry name" value="DUF4198"/>
</dbReference>
<dbReference type="STRING" id="732.ADJ80_09810"/>
<evidence type="ECO:0000313" key="3">
    <source>
        <dbReference type="Proteomes" id="UP000253728"/>
    </source>
</evidence>
<reference evidence="2 3" key="1">
    <citation type="submission" date="2018-06" db="EMBL/GenBank/DDBJ databases">
        <authorList>
            <consortium name="Pathogen Informatics"/>
            <person name="Doyle S."/>
        </authorList>
    </citation>
    <scope>NUCLEOTIDE SEQUENCE [LARGE SCALE GENOMIC DNA]</scope>
    <source>
        <strain evidence="2 3">NCTC5908</strain>
    </source>
</reference>
<keyword evidence="2" id="KW-0472">Membrane</keyword>
<organism evidence="2 3">
    <name type="scientific">Aggregatibacter aphrophilus</name>
    <name type="common">Haemophilus aphrophilus</name>
    <dbReference type="NCBI Taxonomy" id="732"/>
    <lineage>
        <taxon>Bacteria</taxon>
        <taxon>Pseudomonadati</taxon>
        <taxon>Pseudomonadota</taxon>
        <taxon>Gammaproteobacteria</taxon>
        <taxon>Pasteurellales</taxon>
        <taxon>Pasteurellaceae</taxon>
        <taxon>Aggregatibacter</taxon>
    </lineage>
</organism>
<proteinExistence type="predicted"/>
<feature type="chain" id="PRO_5016360928" evidence="1">
    <location>
        <begin position="22"/>
        <end position="231"/>
    </location>
</feature>
<dbReference type="AlphaFoldDB" id="A0A336N1N9"/>
<dbReference type="Pfam" id="PF10670">
    <property type="entry name" value="DUF4198"/>
    <property type="match status" value="1"/>
</dbReference>
<dbReference type="Proteomes" id="UP000253728">
    <property type="component" value="Unassembled WGS sequence"/>
</dbReference>
<keyword evidence="1" id="KW-0732">Signal</keyword>
<name>A0A336N1N9_AGGAP</name>
<keyword evidence="2" id="KW-0812">Transmembrane</keyword>
<protein>
    <submittedName>
        <fullName evidence="2">Nickel uptake substrate-specific transmembrane region</fullName>
    </submittedName>
</protein>
<dbReference type="RefSeq" id="WP_005703963.1">
    <property type="nucleotide sequence ID" value="NZ_MAQF01000012.1"/>
</dbReference>
<feature type="signal peptide" evidence="1">
    <location>
        <begin position="1"/>
        <end position="21"/>
    </location>
</feature>
<evidence type="ECO:0000256" key="1">
    <source>
        <dbReference type="SAM" id="SignalP"/>
    </source>
</evidence>
<sequence>MKFLKTSVICTALFAASIANAHNVWLEPVKEANSAGQYVVKFGHEQTETYPEYKLKAVKLLDNQGNVSNATYQFKEGEAYLNADKASQVFIRFDNGVWSKLPSGKYVEKTKQQEPTAVSSVNPVKFGKAVLHWDEQATKTHGMEYELVPQAQPKAGKPLPILVLHNGKPVKDIKVGLGEDAPFNLTDDKGIAEFTPQAGYNKVWAEFEEKVKTNPDYDRRSVEYMLTFDAQ</sequence>
<dbReference type="EMBL" id="UFSP01000001">
    <property type="protein sequence ID" value="SSY93143.1"/>
    <property type="molecule type" value="Genomic_DNA"/>
</dbReference>